<dbReference type="PANTHER" id="PTHR46743">
    <property type="entry name" value="TEICHOIC ACIDS EXPORT ATP-BINDING PROTEIN TAGH"/>
    <property type="match status" value="1"/>
</dbReference>
<evidence type="ECO:0000313" key="6">
    <source>
        <dbReference type="EMBL" id="VAW48334.1"/>
    </source>
</evidence>
<feature type="domain" description="ABC transporter" evidence="5">
    <location>
        <begin position="36"/>
        <end position="257"/>
    </location>
</feature>
<dbReference type="PROSITE" id="PS50893">
    <property type="entry name" value="ABC_TRANSPORTER_2"/>
    <property type="match status" value="1"/>
</dbReference>
<dbReference type="EMBL" id="UOFC01000203">
    <property type="protein sequence ID" value="VAW48334.1"/>
    <property type="molecule type" value="Genomic_DNA"/>
</dbReference>
<sequence length="420" mass="47310">MAEFTIKVTDAGKKFCKSLKRSMWYGMGDITQNAFGMMPDSSRLRKDEFWALDNVSFELKRGETLGIIGPNGAGKTTLLKMLNGIFMPDKGRIEMNGRVGALIQVGAGFHPMLTGRENIYVNGSILGMSKAEIDKKIDFIIDFADIGDFLDSPVKYYSSGMYVRLGFAIAVHCEPDILLIDEILAVGDIKFQSKCFNYMTTHVLNRGCSVVFVSHNRYAVQDLCQRALYINHGKMIDLGETMAVTNHYLKDMQGEEATHNEGKSEYSLEEGVGGLTKILFMDKKGNVANQFRPGEAVKIRFYYHFEKEVKSPSVGVVLHHSDYRYSVVSSTDYIFNLHSGYDGFKIPSLKGTGYFEVNMDHLYLPVGCYKILTYLFLDNNMNLVQKNENAGTVEMLWADQSPERSLIELPHNWIVEKAKG</sequence>
<dbReference type="InterPro" id="IPR029439">
    <property type="entry name" value="Wzt_C"/>
</dbReference>
<dbReference type="PANTHER" id="PTHR46743:SF2">
    <property type="entry name" value="TEICHOIC ACIDS EXPORT ATP-BINDING PROTEIN TAGH"/>
    <property type="match status" value="1"/>
</dbReference>
<keyword evidence="2" id="KW-0813">Transport</keyword>
<dbReference type="InterPro" id="IPR003593">
    <property type="entry name" value="AAA+_ATPase"/>
</dbReference>
<keyword evidence="3" id="KW-0547">Nucleotide-binding</keyword>
<dbReference type="CDD" id="cd10147">
    <property type="entry name" value="Wzt_C-like"/>
    <property type="match status" value="1"/>
</dbReference>
<evidence type="ECO:0000256" key="4">
    <source>
        <dbReference type="ARBA" id="ARBA00022840"/>
    </source>
</evidence>
<dbReference type="GO" id="GO:0016020">
    <property type="term" value="C:membrane"/>
    <property type="evidence" value="ECO:0007669"/>
    <property type="project" value="InterPro"/>
</dbReference>
<dbReference type="InterPro" id="IPR003439">
    <property type="entry name" value="ABC_transporter-like_ATP-bd"/>
</dbReference>
<dbReference type="GO" id="GO:0140359">
    <property type="term" value="F:ABC-type transporter activity"/>
    <property type="evidence" value="ECO:0007669"/>
    <property type="project" value="InterPro"/>
</dbReference>
<comment type="similarity">
    <text evidence="1">Belongs to the ABC transporter superfamily.</text>
</comment>
<accession>A0A3B0WXK4</accession>
<evidence type="ECO:0000256" key="1">
    <source>
        <dbReference type="ARBA" id="ARBA00005417"/>
    </source>
</evidence>
<dbReference type="InterPro" id="IPR050683">
    <property type="entry name" value="Bact_Polysacc_Export_ATP-bd"/>
</dbReference>
<protein>
    <submittedName>
        <fullName evidence="6">Teichoic acid export ATP-binding protein TagH</fullName>
        <ecNumber evidence="6">3.6.3.40</ecNumber>
    </submittedName>
</protein>
<organism evidence="6">
    <name type="scientific">hydrothermal vent metagenome</name>
    <dbReference type="NCBI Taxonomy" id="652676"/>
    <lineage>
        <taxon>unclassified sequences</taxon>
        <taxon>metagenomes</taxon>
        <taxon>ecological metagenomes</taxon>
    </lineage>
</organism>
<proteinExistence type="inferred from homology"/>
<dbReference type="InterPro" id="IPR027417">
    <property type="entry name" value="P-loop_NTPase"/>
</dbReference>
<dbReference type="GO" id="GO:0016887">
    <property type="term" value="F:ATP hydrolysis activity"/>
    <property type="evidence" value="ECO:0007669"/>
    <property type="project" value="InterPro"/>
</dbReference>
<evidence type="ECO:0000259" key="5">
    <source>
        <dbReference type="PROSITE" id="PS50893"/>
    </source>
</evidence>
<dbReference type="EC" id="3.6.3.40" evidence="6"/>
<dbReference type="CDD" id="cd03220">
    <property type="entry name" value="ABC_KpsT_Wzt"/>
    <property type="match status" value="1"/>
</dbReference>
<dbReference type="GO" id="GO:0005524">
    <property type="term" value="F:ATP binding"/>
    <property type="evidence" value="ECO:0007669"/>
    <property type="project" value="UniProtKB-KW"/>
</dbReference>
<dbReference type="SUPFAM" id="SSF52540">
    <property type="entry name" value="P-loop containing nucleoside triphosphate hydrolases"/>
    <property type="match status" value="1"/>
</dbReference>
<reference evidence="6" key="1">
    <citation type="submission" date="2018-06" db="EMBL/GenBank/DDBJ databases">
        <authorList>
            <person name="Zhirakovskaya E."/>
        </authorList>
    </citation>
    <scope>NUCLEOTIDE SEQUENCE</scope>
</reference>
<dbReference type="InterPro" id="IPR015860">
    <property type="entry name" value="ABC_transpr_TagH-like"/>
</dbReference>
<evidence type="ECO:0000256" key="3">
    <source>
        <dbReference type="ARBA" id="ARBA00022741"/>
    </source>
</evidence>
<name>A0A3B0WXK4_9ZZZZ</name>
<keyword evidence="6" id="KW-0378">Hydrolase</keyword>
<dbReference type="Pfam" id="PF00005">
    <property type="entry name" value="ABC_tran"/>
    <property type="match status" value="1"/>
</dbReference>
<dbReference type="Gene3D" id="3.40.50.300">
    <property type="entry name" value="P-loop containing nucleotide triphosphate hydrolases"/>
    <property type="match status" value="1"/>
</dbReference>
<gene>
    <name evidence="6" type="ORF">MNBD_GAMMA03-2081</name>
</gene>
<dbReference type="AlphaFoldDB" id="A0A3B0WXK4"/>
<keyword evidence="4 6" id="KW-0067">ATP-binding</keyword>
<dbReference type="Gene3D" id="2.70.50.60">
    <property type="entry name" value="abc- transporter (atp binding component) like domain"/>
    <property type="match status" value="1"/>
</dbReference>
<evidence type="ECO:0000256" key="2">
    <source>
        <dbReference type="ARBA" id="ARBA00022448"/>
    </source>
</evidence>
<dbReference type="SMART" id="SM00382">
    <property type="entry name" value="AAA"/>
    <property type="match status" value="1"/>
</dbReference>